<reference evidence="1 2" key="1">
    <citation type="submission" date="2019-09" db="EMBL/GenBank/DDBJ databases">
        <authorList>
            <person name="Chandra G."/>
            <person name="Truman W A."/>
        </authorList>
    </citation>
    <scope>NUCLEOTIDE SEQUENCE [LARGE SCALE GENOMIC DNA]</scope>
    <source>
        <strain evidence="1">PS900</strain>
    </source>
</reference>
<accession>A0A8H2NUM5</accession>
<dbReference type="Proteomes" id="UP000325723">
    <property type="component" value="Unassembled WGS sequence"/>
</dbReference>
<comment type="caution">
    <text evidence="1">The sequence shown here is derived from an EMBL/GenBank/DDBJ whole genome shotgun (WGS) entry which is preliminary data.</text>
</comment>
<name>A0A8H2NUM5_PSEFL</name>
<sequence>MAAGNLNLSVRPLWLDISHLQFSFGPGSASRRCICNPICLCASEVASVTPSVRSGLLNNRHFRFAAPLGLLFQPLLYCDLVLFDIGWGTRRLGLLRRLDQLEVAVAQLDVATNPHVRARRQGFSLLVLPLL</sequence>
<evidence type="ECO:0000313" key="2">
    <source>
        <dbReference type="Proteomes" id="UP000325723"/>
    </source>
</evidence>
<dbReference type="EMBL" id="CABVIE010000013">
    <property type="protein sequence ID" value="VVP26920.1"/>
    <property type="molecule type" value="Genomic_DNA"/>
</dbReference>
<protein>
    <submittedName>
        <fullName evidence="1">Uncharacterized protein</fullName>
    </submittedName>
</protein>
<organism evidence="1 2">
    <name type="scientific">Pseudomonas fluorescens</name>
    <dbReference type="NCBI Taxonomy" id="294"/>
    <lineage>
        <taxon>Bacteria</taxon>
        <taxon>Pseudomonadati</taxon>
        <taxon>Pseudomonadota</taxon>
        <taxon>Gammaproteobacteria</taxon>
        <taxon>Pseudomonadales</taxon>
        <taxon>Pseudomonadaceae</taxon>
        <taxon>Pseudomonas</taxon>
    </lineage>
</organism>
<dbReference type="AlphaFoldDB" id="A0A8H2NUM5"/>
<evidence type="ECO:0000313" key="1">
    <source>
        <dbReference type="EMBL" id="VVP26920.1"/>
    </source>
</evidence>
<proteinExistence type="predicted"/>
<gene>
    <name evidence="1" type="ORF">PS900_04154</name>
</gene>